<evidence type="ECO:0000313" key="3">
    <source>
        <dbReference type="EMBL" id="RZS76116.1"/>
    </source>
</evidence>
<accession>A0A4Q7N513</accession>
<keyword evidence="2" id="KW-0472">Membrane</keyword>
<dbReference type="RefSeq" id="WP_130540431.1">
    <property type="nucleotide sequence ID" value="NZ_CP042431.1"/>
</dbReference>
<feature type="compositionally biased region" description="Basic and acidic residues" evidence="1">
    <location>
        <begin position="258"/>
        <end position="267"/>
    </location>
</feature>
<keyword evidence="2" id="KW-0812">Transmembrane</keyword>
<dbReference type="EMBL" id="SGXA01000001">
    <property type="protein sequence ID" value="RZS76116.1"/>
    <property type="molecule type" value="Genomic_DNA"/>
</dbReference>
<gene>
    <name evidence="3" type="ORF">EV199_1994</name>
</gene>
<comment type="caution">
    <text evidence="3">The sequence shown here is derived from an EMBL/GenBank/DDBJ whole genome shotgun (WGS) entry which is preliminary data.</text>
</comment>
<evidence type="ECO:0000313" key="4">
    <source>
        <dbReference type="Proteomes" id="UP000293874"/>
    </source>
</evidence>
<sequence>MFSIYSHQVLHKRFLYKAIYIIPLFCLLAGFFSCKKNDFAGGNPSVLQVYNAMDDGLNLYINLSDKRPAQFATNGYLGNQGYSVQNNTFTFSELSTKVEFYSREDTFSHDKPLISTSLETIPGASYLMLLFGTKSDPDFTLVKDEFPSIIVSDSSVYIRFSNISEANPVSVNIKGQAPGSLVQQLPFRSTSEFKTIKVDRSLPDYEFEIRDQASGVLISSYTLTGINSDIIFSLNMIFQPYTLVLSGKAGASSPNEQKITEIKHRAS</sequence>
<evidence type="ECO:0000256" key="1">
    <source>
        <dbReference type="SAM" id="MobiDB-lite"/>
    </source>
</evidence>
<evidence type="ECO:0000256" key="2">
    <source>
        <dbReference type="SAM" id="Phobius"/>
    </source>
</evidence>
<keyword evidence="4" id="KW-1185">Reference proteome</keyword>
<dbReference type="AlphaFoldDB" id="A0A4Q7N513"/>
<feature type="transmembrane region" description="Helical" evidence="2">
    <location>
        <begin position="14"/>
        <end position="32"/>
    </location>
</feature>
<evidence type="ECO:0008006" key="5">
    <source>
        <dbReference type="Google" id="ProtNLM"/>
    </source>
</evidence>
<dbReference type="Proteomes" id="UP000293874">
    <property type="component" value="Unassembled WGS sequence"/>
</dbReference>
<proteinExistence type="predicted"/>
<protein>
    <recommendedName>
        <fullName evidence="5">DUF4397 domain-containing protein</fullName>
    </recommendedName>
</protein>
<organism evidence="3 4">
    <name type="scientific">Pseudobacter ginsenosidimutans</name>
    <dbReference type="NCBI Taxonomy" id="661488"/>
    <lineage>
        <taxon>Bacteria</taxon>
        <taxon>Pseudomonadati</taxon>
        <taxon>Bacteroidota</taxon>
        <taxon>Chitinophagia</taxon>
        <taxon>Chitinophagales</taxon>
        <taxon>Chitinophagaceae</taxon>
        <taxon>Pseudobacter</taxon>
    </lineage>
</organism>
<name>A0A4Q7N513_9BACT</name>
<feature type="region of interest" description="Disordered" evidence="1">
    <location>
        <begin position="248"/>
        <end position="267"/>
    </location>
</feature>
<reference evidence="3 4" key="1">
    <citation type="submission" date="2019-02" db="EMBL/GenBank/DDBJ databases">
        <title>Genomic Encyclopedia of Type Strains, Phase IV (KMG-IV): sequencing the most valuable type-strain genomes for metagenomic binning, comparative biology and taxonomic classification.</title>
        <authorList>
            <person name="Goeker M."/>
        </authorList>
    </citation>
    <scope>NUCLEOTIDE SEQUENCE [LARGE SCALE GENOMIC DNA]</scope>
    <source>
        <strain evidence="3 4">DSM 18116</strain>
    </source>
</reference>
<keyword evidence="2" id="KW-1133">Transmembrane helix</keyword>